<sequence>MEILCLPDPPFFLLRPEITNSATNPGFVRAHQDWQESLAAHRAENPGLCYSHTESKPSAAETATAGCSAASIVLKSRMIPLDCFFVRLNQAWGCWTVAAHPYCVSCEC</sequence>
<protein>
    <submittedName>
        <fullName evidence="1">Uncharacterized protein</fullName>
    </submittedName>
</protein>
<evidence type="ECO:0000313" key="1">
    <source>
        <dbReference type="EMBL" id="CAK6434301.1"/>
    </source>
</evidence>
<dbReference type="Proteomes" id="UP001314169">
    <property type="component" value="Chromosome 11"/>
</dbReference>
<proteinExistence type="predicted"/>
<gene>
    <name evidence="1" type="ORF">MPIPNATIZW_LOCUS2607</name>
</gene>
<accession>A0ABN9Z7H2</accession>
<evidence type="ECO:0000313" key="2">
    <source>
        <dbReference type="Proteomes" id="UP001314169"/>
    </source>
</evidence>
<dbReference type="EMBL" id="OY882868">
    <property type="protein sequence ID" value="CAK6434301.1"/>
    <property type="molecule type" value="Genomic_DNA"/>
</dbReference>
<keyword evidence="2" id="KW-1185">Reference proteome</keyword>
<name>A0ABN9Z7H2_PIPNA</name>
<organism evidence="1 2">
    <name type="scientific">Pipistrellus nathusii</name>
    <name type="common">Nathusius' pipistrelle</name>
    <dbReference type="NCBI Taxonomy" id="59473"/>
    <lineage>
        <taxon>Eukaryota</taxon>
        <taxon>Metazoa</taxon>
        <taxon>Chordata</taxon>
        <taxon>Craniata</taxon>
        <taxon>Vertebrata</taxon>
        <taxon>Euteleostomi</taxon>
        <taxon>Mammalia</taxon>
        <taxon>Eutheria</taxon>
        <taxon>Laurasiatheria</taxon>
        <taxon>Chiroptera</taxon>
        <taxon>Yangochiroptera</taxon>
        <taxon>Vespertilionidae</taxon>
        <taxon>Pipistrellus</taxon>
    </lineage>
</organism>
<reference evidence="1" key="1">
    <citation type="submission" date="2023-12" db="EMBL/GenBank/DDBJ databases">
        <authorList>
            <person name="Brown T."/>
        </authorList>
    </citation>
    <scope>NUCLEOTIDE SEQUENCE</scope>
</reference>